<comment type="caution">
    <text evidence="2">The sequence shown here is derived from an EMBL/GenBank/DDBJ whole genome shotgun (WGS) entry which is preliminary data.</text>
</comment>
<dbReference type="AlphaFoldDB" id="A0A6L2M9P3"/>
<evidence type="ECO:0000313" key="2">
    <source>
        <dbReference type="EMBL" id="GEU68995.1"/>
    </source>
</evidence>
<protein>
    <submittedName>
        <fullName evidence="2">Uncharacterized protein</fullName>
    </submittedName>
</protein>
<sequence length="100" mass="11521">METCKKQGGRLRQMQLGKEVHRDGDEVGYKDDENEDIDDDLRLQDVNEADGESVNDDENENIEEFKNNTDETEMAVRMSLKMRTENKPVTNDLCAKEPTL</sequence>
<proteinExistence type="predicted"/>
<feature type="region of interest" description="Disordered" evidence="1">
    <location>
        <begin position="1"/>
        <end position="37"/>
    </location>
</feature>
<name>A0A6L2M9P3_TANCI</name>
<dbReference type="EMBL" id="BKCJ010005852">
    <property type="protein sequence ID" value="GEU68995.1"/>
    <property type="molecule type" value="Genomic_DNA"/>
</dbReference>
<organism evidence="2">
    <name type="scientific">Tanacetum cinerariifolium</name>
    <name type="common">Dalmatian daisy</name>
    <name type="synonym">Chrysanthemum cinerariifolium</name>
    <dbReference type="NCBI Taxonomy" id="118510"/>
    <lineage>
        <taxon>Eukaryota</taxon>
        <taxon>Viridiplantae</taxon>
        <taxon>Streptophyta</taxon>
        <taxon>Embryophyta</taxon>
        <taxon>Tracheophyta</taxon>
        <taxon>Spermatophyta</taxon>
        <taxon>Magnoliopsida</taxon>
        <taxon>eudicotyledons</taxon>
        <taxon>Gunneridae</taxon>
        <taxon>Pentapetalae</taxon>
        <taxon>asterids</taxon>
        <taxon>campanulids</taxon>
        <taxon>Asterales</taxon>
        <taxon>Asteraceae</taxon>
        <taxon>Asteroideae</taxon>
        <taxon>Anthemideae</taxon>
        <taxon>Anthemidinae</taxon>
        <taxon>Tanacetum</taxon>
    </lineage>
</organism>
<evidence type="ECO:0000256" key="1">
    <source>
        <dbReference type="SAM" id="MobiDB-lite"/>
    </source>
</evidence>
<gene>
    <name evidence="2" type="ORF">Tci_040973</name>
</gene>
<reference evidence="2" key="1">
    <citation type="journal article" date="2019" name="Sci. Rep.">
        <title>Draft genome of Tanacetum cinerariifolium, the natural source of mosquito coil.</title>
        <authorList>
            <person name="Yamashiro T."/>
            <person name="Shiraishi A."/>
            <person name="Satake H."/>
            <person name="Nakayama K."/>
        </authorList>
    </citation>
    <scope>NUCLEOTIDE SEQUENCE</scope>
</reference>
<accession>A0A6L2M9P3</accession>
<feature type="compositionally biased region" description="Basic and acidic residues" evidence="1">
    <location>
        <begin position="18"/>
        <end position="31"/>
    </location>
</feature>